<dbReference type="InterPro" id="IPR000515">
    <property type="entry name" value="MetI-like"/>
</dbReference>
<keyword evidence="3" id="KW-1003">Cell membrane</keyword>
<comment type="similarity">
    <text evidence="7">Belongs to the binding-protein-dependent transport system permease family.</text>
</comment>
<evidence type="ECO:0000259" key="9">
    <source>
        <dbReference type="PROSITE" id="PS50928"/>
    </source>
</evidence>
<evidence type="ECO:0000256" key="4">
    <source>
        <dbReference type="ARBA" id="ARBA00022692"/>
    </source>
</evidence>
<evidence type="ECO:0000313" key="11">
    <source>
        <dbReference type="Proteomes" id="UP001499978"/>
    </source>
</evidence>
<evidence type="ECO:0000256" key="2">
    <source>
        <dbReference type="ARBA" id="ARBA00022448"/>
    </source>
</evidence>
<evidence type="ECO:0000256" key="3">
    <source>
        <dbReference type="ARBA" id="ARBA00022475"/>
    </source>
</evidence>
<feature type="transmembrane region" description="Helical" evidence="7">
    <location>
        <begin position="190"/>
        <end position="213"/>
    </location>
</feature>
<feature type="transmembrane region" description="Helical" evidence="7">
    <location>
        <begin position="65"/>
        <end position="86"/>
    </location>
</feature>
<dbReference type="CDD" id="cd06261">
    <property type="entry name" value="TM_PBP2"/>
    <property type="match status" value="1"/>
</dbReference>
<dbReference type="Pfam" id="PF00528">
    <property type="entry name" value="BPD_transp_1"/>
    <property type="match status" value="1"/>
</dbReference>
<feature type="compositionally biased region" description="Polar residues" evidence="8">
    <location>
        <begin position="16"/>
        <end position="26"/>
    </location>
</feature>
<keyword evidence="11" id="KW-1185">Reference proteome</keyword>
<dbReference type="InterPro" id="IPR035906">
    <property type="entry name" value="MetI-like_sf"/>
</dbReference>
<feature type="compositionally biased region" description="Basic and acidic residues" evidence="8">
    <location>
        <begin position="29"/>
        <end position="39"/>
    </location>
</feature>
<reference evidence="11" key="1">
    <citation type="journal article" date="2019" name="Int. J. Syst. Evol. Microbiol.">
        <title>The Global Catalogue of Microorganisms (GCM) 10K type strain sequencing project: providing services to taxonomists for standard genome sequencing and annotation.</title>
        <authorList>
            <consortium name="The Broad Institute Genomics Platform"/>
            <consortium name="The Broad Institute Genome Sequencing Center for Infectious Disease"/>
            <person name="Wu L."/>
            <person name="Ma J."/>
        </authorList>
    </citation>
    <scope>NUCLEOTIDE SEQUENCE [LARGE SCALE GENOMIC DNA]</scope>
    <source>
        <strain evidence="11">JCM 3367</strain>
    </source>
</reference>
<protein>
    <recommendedName>
        <fullName evidence="9">ABC transmembrane type-1 domain-containing protein</fullName>
    </recommendedName>
</protein>
<keyword evidence="5 7" id="KW-1133">Transmembrane helix</keyword>
<feature type="transmembrane region" description="Helical" evidence="7">
    <location>
        <begin position="234"/>
        <end position="256"/>
    </location>
</feature>
<feature type="transmembrane region" description="Helical" evidence="7">
    <location>
        <begin position="294"/>
        <end position="317"/>
    </location>
</feature>
<feature type="transmembrane region" description="Helical" evidence="7">
    <location>
        <begin position="157"/>
        <end position="178"/>
    </location>
</feature>
<keyword evidence="4 7" id="KW-0812">Transmembrane</keyword>
<keyword evidence="2 7" id="KW-0813">Transport</keyword>
<dbReference type="PANTHER" id="PTHR43744">
    <property type="entry name" value="ABC TRANSPORTER PERMEASE PROTEIN MG189-RELATED-RELATED"/>
    <property type="match status" value="1"/>
</dbReference>
<gene>
    <name evidence="10" type="ORF">GCM10010201_29270</name>
</gene>
<feature type="domain" description="ABC transmembrane type-1" evidence="9">
    <location>
        <begin position="122"/>
        <end position="313"/>
    </location>
</feature>
<evidence type="ECO:0000256" key="5">
    <source>
        <dbReference type="ARBA" id="ARBA00022989"/>
    </source>
</evidence>
<dbReference type="Proteomes" id="UP001499978">
    <property type="component" value="Unassembled WGS sequence"/>
</dbReference>
<accession>A0ABP6AZ68</accession>
<feature type="region of interest" description="Disordered" evidence="8">
    <location>
        <begin position="1"/>
        <end position="58"/>
    </location>
</feature>
<name>A0ABP6AZ68_9ACTN</name>
<evidence type="ECO:0000256" key="7">
    <source>
        <dbReference type="RuleBase" id="RU363032"/>
    </source>
</evidence>
<evidence type="ECO:0000256" key="6">
    <source>
        <dbReference type="ARBA" id="ARBA00023136"/>
    </source>
</evidence>
<proteinExistence type="inferred from homology"/>
<evidence type="ECO:0000313" key="10">
    <source>
        <dbReference type="EMBL" id="GAA2528430.1"/>
    </source>
</evidence>
<dbReference type="EMBL" id="BAAARY010000015">
    <property type="protein sequence ID" value="GAA2528430.1"/>
    <property type="molecule type" value="Genomic_DNA"/>
</dbReference>
<feature type="transmembrane region" description="Helical" evidence="7">
    <location>
        <begin position="125"/>
        <end position="145"/>
    </location>
</feature>
<dbReference type="PROSITE" id="PS50928">
    <property type="entry name" value="ABC_TM1"/>
    <property type="match status" value="1"/>
</dbReference>
<comment type="caution">
    <text evidence="10">The sequence shown here is derived from an EMBL/GenBank/DDBJ whole genome shotgun (WGS) entry which is preliminary data.</text>
</comment>
<dbReference type="PANTHER" id="PTHR43744:SF12">
    <property type="entry name" value="ABC TRANSPORTER PERMEASE PROTEIN MG189-RELATED"/>
    <property type="match status" value="1"/>
</dbReference>
<sequence>MSRARARGPDVVSSIDVCQSSRTGPTTAPDRRRVSRDDGWGPMANTNSGRRITPPASGADDTRSLAVLGVVAVFLPPLALLVAASLRPPGSPPPATPQWLPDPASLAAYPQAVAVAGLAQAALNSAIVCLIATPLSLLVASWAGFALSQAPRRARRAVVAASLLALTAPASALLVPRFALYRGLHLTDTLVPLIAPALIATSPLYPLVYLLAFRAIPADLYEECRLAGLSPWRTWWRLGVPLTVPVSAGLGAFVFVTTWSNVVDPLIYLYDRERFTVPLALRSLTTLDTTDTPVLLAGAVLATAPALLVFGVAQWLMRRRHS</sequence>
<dbReference type="Gene3D" id="1.10.3720.10">
    <property type="entry name" value="MetI-like"/>
    <property type="match status" value="1"/>
</dbReference>
<organism evidence="10 11">
    <name type="scientific">Pilimelia columellifera subsp. columellifera</name>
    <dbReference type="NCBI Taxonomy" id="706583"/>
    <lineage>
        <taxon>Bacteria</taxon>
        <taxon>Bacillati</taxon>
        <taxon>Actinomycetota</taxon>
        <taxon>Actinomycetes</taxon>
        <taxon>Micromonosporales</taxon>
        <taxon>Micromonosporaceae</taxon>
        <taxon>Pilimelia</taxon>
    </lineage>
</organism>
<evidence type="ECO:0000256" key="8">
    <source>
        <dbReference type="SAM" id="MobiDB-lite"/>
    </source>
</evidence>
<keyword evidence="6 7" id="KW-0472">Membrane</keyword>
<dbReference type="SUPFAM" id="SSF161098">
    <property type="entry name" value="MetI-like"/>
    <property type="match status" value="1"/>
</dbReference>
<comment type="subcellular location">
    <subcellularLocation>
        <location evidence="1 7">Cell membrane</location>
        <topology evidence="1 7">Multi-pass membrane protein</topology>
    </subcellularLocation>
</comment>
<evidence type="ECO:0000256" key="1">
    <source>
        <dbReference type="ARBA" id="ARBA00004651"/>
    </source>
</evidence>